<evidence type="ECO:0000256" key="4">
    <source>
        <dbReference type="ARBA" id="ARBA00023125"/>
    </source>
</evidence>
<dbReference type="EMBL" id="JBBGZH010000001">
    <property type="protein sequence ID" value="MEJ5020336.1"/>
    <property type="molecule type" value="Genomic_DNA"/>
</dbReference>
<dbReference type="Proteomes" id="UP001375812">
    <property type="component" value="Unassembled WGS sequence"/>
</dbReference>
<dbReference type="PANTHER" id="PTHR30118">
    <property type="entry name" value="HTH-TYPE TRANSCRIPTIONAL REGULATOR LEUO-RELATED"/>
    <property type="match status" value="1"/>
</dbReference>
<comment type="similarity">
    <text evidence="1">Belongs to the LysR transcriptional regulatory family.</text>
</comment>
<dbReference type="SUPFAM" id="SSF46785">
    <property type="entry name" value="Winged helix' DNA-binding domain"/>
    <property type="match status" value="1"/>
</dbReference>
<evidence type="ECO:0000256" key="5">
    <source>
        <dbReference type="ARBA" id="ARBA00023163"/>
    </source>
</evidence>
<protein>
    <submittedName>
        <fullName evidence="7">LysR substrate-binding domain-containing protein</fullName>
    </submittedName>
</protein>
<proteinExistence type="inferred from homology"/>
<dbReference type="SUPFAM" id="SSF53850">
    <property type="entry name" value="Periplasmic binding protein-like II"/>
    <property type="match status" value="1"/>
</dbReference>
<dbReference type="Pfam" id="PF03466">
    <property type="entry name" value="LysR_substrate"/>
    <property type="match status" value="1"/>
</dbReference>
<dbReference type="Gene3D" id="1.10.10.10">
    <property type="entry name" value="Winged helix-like DNA-binding domain superfamily/Winged helix DNA-binding domain"/>
    <property type="match status" value="1"/>
</dbReference>
<feature type="domain" description="HTH lysR-type" evidence="6">
    <location>
        <begin position="6"/>
        <end position="63"/>
    </location>
</feature>
<evidence type="ECO:0000256" key="2">
    <source>
        <dbReference type="ARBA" id="ARBA00022458"/>
    </source>
</evidence>
<dbReference type="InterPro" id="IPR036390">
    <property type="entry name" value="WH_DNA-bd_sf"/>
</dbReference>
<evidence type="ECO:0000256" key="1">
    <source>
        <dbReference type="ARBA" id="ARBA00009437"/>
    </source>
</evidence>
<keyword evidence="3" id="KW-0805">Transcription regulation</keyword>
<sequence>MNLRGLDLNLLVILDALLDEAHVSRAADRLNLTQPAVSNALQRCRALFSDQLLERGHGMMRRTPKAETLRAPLKTILVGVVDLVEPPEVPLASLRQTIRICMADYPAIFVIKPLLKEIADTAPGIDIIIQPWHGPVAAREALVTGESDLALSVFPDADDELQRRLLLKENYMIAMRRDHRAATAFSLESWLDHPHILVSGRGDNSSPVDVALAERGLSRRVGVVVPNFGMVPELLACTDMIAMLPSRCLPAEMSALVAFTPPISIAGFPLHIAWHRRRQEDRGLQYVIDRLITIMTEKESQPDMSA</sequence>
<evidence type="ECO:0000256" key="3">
    <source>
        <dbReference type="ARBA" id="ARBA00023015"/>
    </source>
</evidence>
<keyword evidence="2" id="KW-0536">Nodulation</keyword>
<evidence type="ECO:0000259" key="6">
    <source>
        <dbReference type="PROSITE" id="PS50931"/>
    </source>
</evidence>
<evidence type="ECO:0000313" key="7">
    <source>
        <dbReference type="EMBL" id="MEJ5020336.1"/>
    </source>
</evidence>
<keyword evidence="8" id="KW-1185">Reference proteome</keyword>
<comment type="caution">
    <text evidence="7">The sequence shown here is derived from an EMBL/GenBank/DDBJ whole genome shotgun (WGS) entry which is preliminary data.</text>
</comment>
<accession>A0ABU8PFX9</accession>
<dbReference type="InterPro" id="IPR000847">
    <property type="entry name" value="LysR_HTH_N"/>
</dbReference>
<name>A0ABU8PFX9_9HYPH</name>
<dbReference type="RefSeq" id="WP_105542685.1">
    <property type="nucleotide sequence ID" value="NZ_JBBGZH010000001.1"/>
</dbReference>
<keyword evidence="5" id="KW-0804">Transcription</keyword>
<organism evidence="7 8">
    <name type="scientific">Ochrobactrum vermis</name>
    <dbReference type="NCBI Taxonomy" id="1827297"/>
    <lineage>
        <taxon>Bacteria</taxon>
        <taxon>Pseudomonadati</taxon>
        <taxon>Pseudomonadota</taxon>
        <taxon>Alphaproteobacteria</taxon>
        <taxon>Hyphomicrobiales</taxon>
        <taxon>Brucellaceae</taxon>
        <taxon>Brucella/Ochrobactrum group</taxon>
        <taxon>Ochrobactrum</taxon>
    </lineage>
</organism>
<dbReference type="InterPro" id="IPR050389">
    <property type="entry name" value="LysR-type_TF"/>
</dbReference>
<dbReference type="PANTHER" id="PTHR30118:SF15">
    <property type="entry name" value="TRANSCRIPTIONAL REGULATORY PROTEIN"/>
    <property type="match status" value="1"/>
</dbReference>
<evidence type="ECO:0000313" key="8">
    <source>
        <dbReference type="Proteomes" id="UP001375812"/>
    </source>
</evidence>
<dbReference type="Pfam" id="PF00126">
    <property type="entry name" value="HTH_1"/>
    <property type="match status" value="1"/>
</dbReference>
<keyword evidence="4" id="KW-0238">DNA-binding</keyword>
<dbReference type="CDD" id="cd08417">
    <property type="entry name" value="PBP2_Nitroaromatics_like"/>
    <property type="match status" value="1"/>
</dbReference>
<dbReference type="InterPro" id="IPR036388">
    <property type="entry name" value="WH-like_DNA-bd_sf"/>
</dbReference>
<dbReference type="InterPro" id="IPR005119">
    <property type="entry name" value="LysR_subst-bd"/>
</dbReference>
<dbReference type="PROSITE" id="PS50931">
    <property type="entry name" value="HTH_LYSR"/>
    <property type="match status" value="1"/>
</dbReference>
<dbReference type="Gene3D" id="3.40.190.10">
    <property type="entry name" value="Periplasmic binding protein-like II"/>
    <property type="match status" value="2"/>
</dbReference>
<dbReference type="InterPro" id="IPR037402">
    <property type="entry name" value="YidZ_PBP2"/>
</dbReference>
<reference evidence="7 8" key="1">
    <citation type="submission" date="2023-12" db="EMBL/GenBank/DDBJ databases">
        <title>Gut-associated functions are favored during microbiome assembly across C. elegans life.</title>
        <authorList>
            <person name="Zimmermann J."/>
        </authorList>
    </citation>
    <scope>NUCLEOTIDE SEQUENCE [LARGE SCALE GENOMIC DNA]</scope>
    <source>
        <strain evidence="7 8">MYb71</strain>
    </source>
</reference>
<gene>
    <name evidence="7" type="ORF">WH297_11410</name>
</gene>